<organism evidence="2 3">
    <name type="scientific">Nocardia abscessus</name>
    <dbReference type="NCBI Taxonomy" id="120957"/>
    <lineage>
        <taxon>Bacteria</taxon>
        <taxon>Bacillati</taxon>
        <taxon>Actinomycetota</taxon>
        <taxon>Actinomycetes</taxon>
        <taxon>Mycobacteriales</taxon>
        <taxon>Nocardiaceae</taxon>
        <taxon>Nocardia</taxon>
    </lineage>
</organism>
<reference evidence="2 3" key="1">
    <citation type="submission" date="2020-10" db="EMBL/GenBank/DDBJ databases">
        <title>Identification of Nocardia species via Next-generation sequencing and recognition of intraspecies genetic diversity.</title>
        <authorList>
            <person name="Li P."/>
            <person name="Li P."/>
            <person name="Lu B."/>
        </authorList>
    </citation>
    <scope>NUCLEOTIDE SEQUENCE [LARGE SCALE GENOMIC DNA]</scope>
    <source>
        <strain evidence="2 3">N-11</strain>
    </source>
</reference>
<evidence type="ECO:0000256" key="1">
    <source>
        <dbReference type="SAM" id="Phobius"/>
    </source>
</evidence>
<protein>
    <submittedName>
        <fullName evidence="2">Uncharacterized protein</fullName>
    </submittedName>
</protein>
<comment type="caution">
    <text evidence="2">The sequence shown here is derived from an EMBL/GenBank/DDBJ whole genome shotgun (WGS) entry which is preliminary data.</text>
</comment>
<name>A0ABS0CEB5_9NOCA</name>
<sequence length="273" mass="30074">MGEISPFVASVSTRITRRADEYTAEIDRGGRTEQEALERFGTHAEAILADYDPPSARRHSDSLVFRHLYAAARQPGPDEAGWRVPSAIPAALLAAEVEFRGPLRLSSRQNTMLAEEYEQLGAQLSAARLPGHAALAYRRGAALYRMNEDDEAEDRCGLRLARARTLALPPGRRRWTGQLSYVLCGHGYRPSWLLGWVAVQLVLFTVAALVVSGNTSPAATVYTCVTSFINPLGPGDTENLRPAARPLFAVEAWTGTVSMSVFFALLVRKWFRM</sequence>
<keyword evidence="3" id="KW-1185">Reference proteome</keyword>
<proteinExistence type="predicted"/>
<dbReference type="EMBL" id="JADLRE010000025">
    <property type="protein sequence ID" value="MBF6228697.1"/>
    <property type="molecule type" value="Genomic_DNA"/>
</dbReference>
<keyword evidence="1" id="KW-0472">Membrane</keyword>
<dbReference type="RefSeq" id="WP_195035583.1">
    <property type="nucleotide sequence ID" value="NZ_JADLRE010000025.1"/>
</dbReference>
<accession>A0ABS0CEB5</accession>
<evidence type="ECO:0000313" key="2">
    <source>
        <dbReference type="EMBL" id="MBF6228697.1"/>
    </source>
</evidence>
<gene>
    <name evidence="2" type="ORF">IU470_26780</name>
</gene>
<dbReference type="Proteomes" id="UP000807309">
    <property type="component" value="Unassembled WGS sequence"/>
</dbReference>
<keyword evidence="1" id="KW-0812">Transmembrane</keyword>
<evidence type="ECO:0000313" key="3">
    <source>
        <dbReference type="Proteomes" id="UP000807309"/>
    </source>
</evidence>
<keyword evidence="1" id="KW-1133">Transmembrane helix</keyword>
<feature type="transmembrane region" description="Helical" evidence="1">
    <location>
        <begin position="192"/>
        <end position="211"/>
    </location>
</feature>